<sequence length="285" mass="29595">MIALVGATGRSGAALARALAAAGVAFIPVARNAAAWAALGLPGALRVADLRDPAALKRALAGADRVVSTVHARWAPALLAAAEPGASFVLMGSTRRFSQWPDAHGDGVRAGEAAFRASGRPGVMLHPTMIYGAQGEDNVRRLAALVARLPVAPLPGGGRALVQPIHQDDVTRCLMAAAMRDWHAAETIVIAGPKPLPYRDFLRAVAGAAGLRTPPILPISALLLRLLAPLTRIVPGLPRIGGDEVRRLTEDKAFDIGAMRNVLGVDPMPLDRGLALTFAAPHISA</sequence>
<name>A0A917KNL1_9PROT</name>
<reference evidence="2" key="1">
    <citation type="journal article" date="2014" name="Int. J. Syst. Evol. Microbiol.">
        <title>Complete genome sequence of Corynebacterium casei LMG S-19264T (=DSM 44701T), isolated from a smear-ripened cheese.</title>
        <authorList>
            <consortium name="US DOE Joint Genome Institute (JGI-PGF)"/>
            <person name="Walter F."/>
            <person name="Albersmeier A."/>
            <person name="Kalinowski J."/>
            <person name="Ruckert C."/>
        </authorList>
    </citation>
    <scope>NUCLEOTIDE SEQUENCE</scope>
    <source>
        <strain evidence="2">CGMCC 1.3617</strain>
    </source>
</reference>
<feature type="domain" description="NAD(P)-binding" evidence="1">
    <location>
        <begin position="6"/>
        <end position="74"/>
    </location>
</feature>
<dbReference type="GO" id="GO:0044877">
    <property type="term" value="F:protein-containing complex binding"/>
    <property type="evidence" value="ECO:0007669"/>
    <property type="project" value="TreeGrafter"/>
</dbReference>
<keyword evidence="3" id="KW-1185">Reference proteome</keyword>
<dbReference type="RefSeq" id="WP_188968246.1">
    <property type="nucleotide sequence ID" value="NZ_BMKW01000007.1"/>
</dbReference>
<dbReference type="Gene3D" id="3.40.50.720">
    <property type="entry name" value="NAD(P)-binding Rossmann-like Domain"/>
    <property type="match status" value="1"/>
</dbReference>
<dbReference type="InterPro" id="IPR036291">
    <property type="entry name" value="NAD(P)-bd_dom_sf"/>
</dbReference>
<evidence type="ECO:0000313" key="2">
    <source>
        <dbReference type="EMBL" id="GGJ22100.1"/>
    </source>
</evidence>
<dbReference type="SUPFAM" id="SSF51735">
    <property type="entry name" value="NAD(P)-binding Rossmann-fold domains"/>
    <property type="match status" value="1"/>
</dbReference>
<gene>
    <name evidence="2" type="ORF">GCM10011320_31720</name>
</gene>
<dbReference type="PANTHER" id="PTHR12126">
    <property type="entry name" value="NADH-UBIQUINONE OXIDOREDUCTASE 39 KDA SUBUNIT-RELATED"/>
    <property type="match status" value="1"/>
</dbReference>
<accession>A0A917KNL1</accession>
<protein>
    <recommendedName>
        <fullName evidence="1">NAD(P)-binding domain-containing protein</fullName>
    </recommendedName>
</protein>
<evidence type="ECO:0000313" key="3">
    <source>
        <dbReference type="Proteomes" id="UP000661507"/>
    </source>
</evidence>
<dbReference type="Pfam" id="PF13460">
    <property type="entry name" value="NAD_binding_10"/>
    <property type="match status" value="1"/>
</dbReference>
<evidence type="ECO:0000259" key="1">
    <source>
        <dbReference type="Pfam" id="PF13460"/>
    </source>
</evidence>
<dbReference type="Proteomes" id="UP000661507">
    <property type="component" value="Unassembled WGS sequence"/>
</dbReference>
<dbReference type="AlphaFoldDB" id="A0A917KNL1"/>
<dbReference type="InterPro" id="IPR051207">
    <property type="entry name" value="ComplexI_NDUFA9_subunit"/>
</dbReference>
<organism evidence="2 3">
    <name type="scientific">Neoroseomonas lacus</name>
    <dbReference type="NCBI Taxonomy" id="287609"/>
    <lineage>
        <taxon>Bacteria</taxon>
        <taxon>Pseudomonadati</taxon>
        <taxon>Pseudomonadota</taxon>
        <taxon>Alphaproteobacteria</taxon>
        <taxon>Acetobacterales</taxon>
        <taxon>Acetobacteraceae</taxon>
        <taxon>Neoroseomonas</taxon>
    </lineage>
</organism>
<proteinExistence type="predicted"/>
<comment type="caution">
    <text evidence="2">The sequence shown here is derived from an EMBL/GenBank/DDBJ whole genome shotgun (WGS) entry which is preliminary data.</text>
</comment>
<reference evidence="2" key="2">
    <citation type="submission" date="2020-09" db="EMBL/GenBank/DDBJ databases">
        <authorList>
            <person name="Sun Q."/>
            <person name="Zhou Y."/>
        </authorList>
    </citation>
    <scope>NUCLEOTIDE SEQUENCE</scope>
    <source>
        <strain evidence="2">CGMCC 1.3617</strain>
    </source>
</reference>
<dbReference type="InterPro" id="IPR016040">
    <property type="entry name" value="NAD(P)-bd_dom"/>
</dbReference>
<dbReference type="PANTHER" id="PTHR12126:SF11">
    <property type="entry name" value="NADH DEHYDROGENASE [UBIQUINONE] 1 ALPHA SUBCOMPLEX SUBUNIT 9, MITOCHONDRIAL"/>
    <property type="match status" value="1"/>
</dbReference>
<dbReference type="EMBL" id="BMKW01000007">
    <property type="protein sequence ID" value="GGJ22100.1"/>
    <property type="molecule type" value="Genomic_DNA"/>
</dbReference>